<dbReference type="GO" id="GO:0019369">
    <property type="term" value="P:arachidonate metabolic process"/>
    <property type="evidence" value="ECO:0007669"/>
    <property type="project" value="TreeGrafter"/>
</dbReference>
<accession>A0A9P5C1P6</accession>
<feature type="active site" description="Nucleophile" evidence="4">
    <location>
        <position position="71"/>
    </location>
</feature>
<evidence type="ECO:0000256" key="3">
    <source>
        <dbReference type="ARBA" id="ARBA00023098"/>
    </source>
</evidence>
<gene>
    <name evidence="7" type="ORF">E8E12_000358</name>
</gene>
<dbReference type="EMBL" id="SWKV01000030">
    <property type="protein sequence ID" value="KAF3039476.1"/>
    <property type="molecule type" value="Genomic_DNA"/>
</dbReference>
<keyword evidence="3 4" id="KW-0443">Lipid metabolism</keyword>
<organism evidence="7 8">
    <name type="scientific">Didymella heteroderae</name>
    <dbReference type="NCBI Taxonomy" id="1769908"/>
    <lineage>
        <taxon>Eukaryota</taxon>
        <taxon>Fungi</taxon>
        <taxon>Dikarya</taxon>
        <taxon>Ascomycota</taxon>
        <taxon>Pezizomycotina</taxon>
        <taxon>Dothideomycetes</taxon>
        <taxon>Pleosporomycetidae</taxon>
        <taxon>Pleosporales</taxon>
        <taxon>Pleosporineae</taxon>
        <taxon>Didymellaceae</taxon>
        <taxon>Didymella</taxon>
    </lineage>
</organism>
<feature type="region of interest" description="Disordered" evidence="5">
    <location>
        <begin position="743"/>
        <end position="837"/>
    </location>
</feature>
<keyword evidence="2 4" id="KW-0442">Lipid degradation</keyword>
<feature type="region of interest" description="Disordered" evidence="5">
    <location>
        <begin position="679"/>
        <end position="724"/>
    </location>
</feature>
<keyword evidence="8" id="KW-1185">Reference proteome</keyword>
<dbReference type="SUPFAM" id="SSF52151">
    <property type="entry name" value="FabD/lysophospholipase-like"/>
    <property type="match status" value="1"/>
</dbReference>
<feature type="compositionally biased region" description="Polar residues" evidence="5">
    <location>
        <begin position="763"/>
        <end position="776"/>
    </location>
</feature>
<feature type="active site" description="Proton acceptor" evidence="4">
    <location>
        <position position="233"/>
    </location>
</feature>
<feature type="compositionally biased region" description="Polar residues" evidence="5">
    <location>
        <begin position="815"/>
        <end position="834"/>
    </location>
</feature>
<feature type="compositionally biased region" description="Basic and acidic residues" evidence="5">
    <location>
        <begin position="712"/>
        <end position="722"/>
    </location>
</feature>
<evidence type="ECO:0000259" key="6">
    <source>
        <dbReference type="PROSITE" id="PS51635"/>
    </source>
</evidence>
<feature type="short sequence motif" description="GXGXXG" evidence="4">
    <location>
        <begin position="35"/>
        <end position="40"/>
    </location>
</feature>
<feature type="short sequence motif" description="DGA/G" evidence="4">
    <location>
        <begin position="233"/>
        <end position="235"/>
    </location>
</feature>
<dbReference type="PROSITE" id="PS51635">
    <property type="entry name" value="PNPLA"/>
    <property type="match status" value="1"/>
</dbReference>
<dbReference type="GO" id="GO:0046486">
    <property type="term" value="P:glycerolipid metabolic process"/>
    <property type="evidence" value="ECO:0007669"/>
    <property type="project" value="UniProtKB-ARBA"/>
</dbReference>
<dbReference type="GO" id="GO:0016042">
    <property type="term" value="P:lipid catabolic process"/>
    <property type="evidence" value="ECO:0007669"/>
    <property type="project" value="UniProtKB-UniRule"/>
</dbReference>
<protein>
    <recommendedName>
        <fullName evidence="6">PNPLA domain-containing protein</fullName>
    </recommendedName>
</protein>
<evidence type="ECO:0000313" key="7">
    <source>
        <dbReference type="EMBL" id="KAF3039476.1"/>
    </source>
</evidence>
<dbReference type="InterPro" id="IPR002641">
    <property type="entry name" value="PNPLA_dom"/>
</dbReference>
<dbReference type="PANTHER" id="PTHR24185:SF1">
    <property type="entry name" value="CALCIUM-INDEPENDENT PHOSPHOLIPASE A2-GAMMA"/>
    <property type="match status" value="1"/>
</dbReference>
<feature type="compositionally biased region" description="Polar residues" evidence="5">
    <location>
        <begin position="544"/>
        <end position="557"/>
    </location>
</feature>
<feature type="short sequence motif" description="GXSXG" evidence="4">
    <location>
        <begin position="69"/>
        <end position="73"/>
    </location>
</feature>
<evidence type="ECO:0000313" key="8">
    <source>
        <dbReference type="Proteomes" id="UP000758155"/>
    </source>
</evidence>
<feature type="compositionally biased region" description="Basic and acidic residues" evidence="5">
    <location>
        <begin position="589"/>
        <end position="598"/>
    </location>
</feature>
<feature type="region of interest" description="Disordered" evidence="5">
    <location>
        <begin position="533"/>
        <end position="623"/>
    </location>
</feature>
<name>A0A9P5C1P6_9PLEO</name>
<dbReference type="GO" id="GO:0047499">
    <property type="term" value="F:calcium-independent phospholipase A2 activity"/>
    <property type="evidence" value="ECO:0007669"/>
    <property type="project" value="TreeGrafter"/>
</dbReference>
<dbReference type="Pfam" id="PF01734">
    <property type="entry name" value="Patatin"/>
    <property type="match status" value="1"/>
</dbReference>
<feature type="region of interest" description="Disordered" evidence="5">
    <location>
        <begin position="271"/>
        <end position="304"/>
    </location>
</feature>
<feature type="domain" description="PNPLA" evidence="6">
    <location>
        <begin position="31"/>
        <end position="246"/>
    </location>
</feature>
<feature type="compositionally biased region" description="Polar residues" evidence="5">
    <location>
        <begin position="685"/>
        <end position="709"/>
    </location>
</feature>
<dbReference type="OrthoDB" id="3798950at2759"/>
<dbReference type="AlphaFoldDB" id="A0A9P5C1P6"/>
<reference evidence="7" key="1">
    <citation type="submission" date="2019-04" db="EMBL/GenBank/DDBJ databases">
        <title>Sequencing of skin fungus with MAO and IRED activity.</title>
        <authorList>
            <person name="Marsaioli A.J."/>
            <person name="Bonatto J.M.C."/>
            <person name="Reis Junior O."/>
        </authorList>
    </citation>
    <scope>NUCLEOTIDE SEQUENCE</scope>
    <source>
        <strain evidence="7">28M1</strain>
    </source>
</reference>
<feature type="compositionally biased region" description="Basic and acidic residues" evidence="5">
    <location>
        <begin position="790"/>
        <end position="801"/>
    </location>
</feature>
<dbReference type="Proteomes" id="UP000758155">
    <property type="component" value="Unassembled WGS sequence"/>
</dbReference>
<dbReference type="CDD" id="cd07199">
    <property type="entry name" value="Pat17_PNPLA8_PNPLA9_like"/>
    <property type="match status" value="1"/>
</dbReference>
<evidence type="ECO:0000256" key="5">
    <source>
        <dbReference type="SAM" id="MobiDB-lite"/>
    </source>
</evidence>
<proteinExistence type="predicted"/>
<evidence type="ECO:0000256" key="2">
    <source>
        <dbReference type="ARBA" id="ARBA00022963"/>
    </source>
</evidence>
<keyword evidence="1 4" id="KW-0378">Hydrolase</keyword>
<dbReference type="PANTHER" id="PTHR24185">
    <property type="entry name" value="CALCIUM-INDEPENDENT PHOSPHOLIPASE A2-GAMMA"/>
    <property type="match status" value="1"/>
</dbReference>
<comment type="caution">
    <text evidence="7">The sequence shown here is derived from an EMBL/GenBank/DDBJ whole genome shotgun (WGS) entry which is preliminary data.</text>
</comment>
<evidence type="ECO:0000256" key="1">
    <source>
        <dbReference type="ARBA" id="ARBA00022801"/>
    </source>
</evidence>
<dbReference type="GO" id="GO:0016020">
    <property type="term" value="C:membrane"/>
    <property type="evidence" value="ECO:0007669"/>
    <property type="project" value="TreeGrafter"/>
</dbReference>
<dbReference type="Gene3D" id="3.40.1090.10">
    <property type="entry name" value="Cytosolic phospholipase A2 catalytic domain"/>
    <property type="match status" value="1"/>
</dbReference>
<dbReference type="InterPro" id="IPR016035">
    <property type="entry name" value="Acyl_Trfase/lysoPLipase"/>
</dbReference>
<sequence>MEFCPLHPGLDHWPSPYYVRFKPEHAGVRLLSLDGGGMRGIVELEVLRAVQKQLGDQIPIQAFFDLIVGTSTGGIIALGFGVKGWSIKQCTETFLNLCNQAFSKRKLQSISFLKHFVTLRHASKYETTPLREVLRDSFGDQPLFGSDGKATTAPAPKVAVSATDGSGKKAIVISNYNRRDDARKKQRKLHYEFPRPNDPDLELQIWEAAAATSAAPSYFKPFVHEPTEKTYLDGALYHNNPVRLVRSEAQLLWPDVADEHPDILVSIGTGQEKHGTKSRNPMYGYENSQRNHRRETSDTTTSTKRSGFTFMGFKQILTAMQSRFDNILHAENAWLDFCDVATTDENAFRYVRINPEISNLPSLDDVAQLKAIQVATCNALERPESRAQIKRVAHMLVASSFYYERTNVPRNVYNGYSCTGKICCRFEDDSDELRAFGDYLRNQQTKNSRLAFEIENVTEQRVIETVELSTPVISRMRQIASFSLPTPAIRVRDKNDKIKISLLLPGRPSVSERYVISGFPRVIMTEDRVLEPTPELPVSKGRSNRNNPRVSSGSTQHAFELGGGQSRPQTSRRNVSDPEVHSTPSELAASEHDLRSELSGRPTLSTRREHTTGHPHPIRPGTAAWTVSEMVPKVYQGFQKSFEIGPVHIKGSMELPDMIPASSDPSVTELPTSDIGHEYQHESEVSATSVELSRASESSVGFGQGSDASLSEAHDQHIREKVGSSSSAVYSAFEELAAARRNTPHLYSTTGPAPSRDIDRSQALGNNPLCVNTALNSLPEESDPSNQYKGDAKRPEREHRKPPLSFAAKQRLPHSISTSSWSQLRPPNSGLQHMSSASTISSIASDISEMSVADSINLDAYNQRAEEREKRERLRLMASNSSLSFSDIG</sequence>
<evidence type="ECO:0000256" key="4">
    <source>
        <dbReference type="PROSITE-ProRule" id="PRU01161"/>
    </source>
</evidence>